<dbReference type="OrthoDB" id="2554541at2759"/>
<feature type="region of interest" description="Disordered" evidence="2">
    <location>
        <begin position="749"/>
        <end position="769"/>
    </location>
</feature>
<reference evidence="3 4" key="1">
    <citation type="submission" date="2014-09" db="EMBL/GenBank/DDBJ databases">
        <authorList>
            <person name="Magalhaes I.L.F."/>
            <person name="Oliveira U."/>
            <person name="Santos F.R."/>
            <person name="Vidigal T.H.D.A."/>
            <person name="Brescovit A.D."/>
            <person name="Santos A.J."/>
        </authorList>
    </citation>
    <scope>NUCLEOTIDE SEQUENCE [LARGE SCALE GENOMIC DNA]</scope>
</reference>
<feature type="region of interest" description="Disordered" evidence="2">
    <location>
        <begin position="48"/>
        <end position="174"/>
    </location>
</feature>
<keyword evidence="4" id="KW-1185">Reference proteome</keyword>
<feature type="compositionally biased region" description="Basic and acidic residues" evidence="2">
    <location>
        <begin position="375"/>
        <end position="384"/>
    </location>
</feature>
<evidence type="ECO:0000313" key="3">
    <source>
        <dbReference type="EMBL" id="CEH19197.1"/>
    </source>
</evidence>
<proteinExistence type="predicted"/>
<protein>
    <submittedName>
        <fullName evidence="3">Uncharacterized protein</fullName>
    </submittedName>
</protein>
<sequence>MRGWMEFQKKLFLAYRKEKRLMASSELLEESEQLELIRARARRRTFMQKVGKAEKKRARLRREEEQREEKRKLKTARRLEHEANSERKIREQIREQERKAAWAEAEEERIQRQEDALREEANQADGMSTAPAHPAEGASTSQQVAHHAQSGRVAISPAVSPSPPRTSDEKKVEDVKLDPWRADSVASGLDDVDAFLQAHINGGTRPTPPGSAALWATAEFGLVIVASKDGRYKIRAKVPGELSRWIEKDRVPDVLVVHWRKGREDRDAERQKRASKKAQQLAIGKRANEEDANETAERGLEAEDASQRNTSSRQKKRRRVQADERLPINSDGPLEASEKPMELDDDASQQRASDDALTNAGSVLHYSMGEDPEVVIERKSEPSRPRPSHPPPTTMGVDASQPSGPVTRQSMPSAFVSQTQSVPTPSNSFSPAAAARIAALPDPNVQSAASEARAGFGPLPRLGPEVFQAHLRAQALAEGELWQCEPRHAAQARATLVKRAGEKREASTSTGQQSSGNSASPFGESGVEAKVVRIGDLIIPVADPDAQTREERRAAELAGALDLNATDEDAMQKVEAARRAGLRQPAMREQNHCPPVEEAEMSARLQAKSRPASSRRSRRRKPSRSKRSSAPLGEAEGMFEELEEGQAAQSSGAQNPGAEAARDSFPPPSAPLPSHPPVASTPREADGVTDAVRGPESHVSKEELLKDPHTPEARRSIVRLVEQSPYVPAFLKGEVQRFLLKHDQSEAQASVSTQHRGATHQSLSQTQEEAGFLPTKKEWLFELERGDARTPYLVLALFTDHQQQQDMQADQPGLDYELSTLDEESVRQVYSDPDYDPWLDKNGHLFVVRGFPAPVACAGAGTDIESFGSANLANRQPTSQSLSIEDVKSTPAWLDLQTQNENLYASLQSAKNDHDKMSHLLESAEHQRQEAREEVAFIRTLYDRASEAAAESANDLRHAENRVRQLESQLADGLNAFRTAARSQRLDLEGRLKRSQDQVRLLLAQAALTDDEIRSDAQRWREHVAEEKRAKKRAELEMKRLAREREERKDLLSMLAGLQRQTALAGADLTATLSNAGAEDLLDGELAGLLADQGDSVPAIVDAPIGRNGRPQRIRRPPAHRTASNSPAVQVAPPLSSAPNPARSDHTADGQKSQSTTRHRASSKRPAAMVASQLNTGVIAEEPQGKGSIPNDVPQSGTNVLGAPLAAAENQAVVGALGAASSSDATSEAIAPITEASPKEAPELLGIVHQPTRLEGQRQGAGVEMHSQAGAQASSGVQIRPLPLVEGADEMIAGADSPKHAALGASSSIQATTAGSGEQDVDMLISDVEENEEVDELNQDEVAARALLAASLA</sequence>
<feature type="compositionally biased region" description="Basic and acidic residues" evidence="2">
    <location>
        <begin position="263"/>
        <end position="272"/>
    </location>
</feature>
<feature type="compositionally biased region" description="Basic and acidic residues" evidence="2">
    <location>
        <begin position="693"/>
        <end position="710"/>
    </location>
</feature>
<organism evidence="3 4">
    <name type="scientific">Ceraceosorus bombacis</name>
    <dbReference type="NCBI Taxonomy" id="401625"/>
    <lineage>
        <taxon>Eukaryota</taxon>
        <taxon>Fungi</taxon>
        <taxon>Dikarya</taxon>
        <taxon>Basidiomycota</taxon>
        <taxon>Ustilaginomycotina</taxon>
        <taxon>Exobasidiomycetes</taxon>
        <taxon>Ceraceosorales</taxon>
        <taxon>Ceraceosoraceae</taxon>
        <taxon>Ceraceosorus</taxon>
    </lineage>
</organism>
<feature type="compositionally biased region" description="Basic residues" evidence="2">
    <location>
        <begin position="613"/>
        <end position="627"/>
    </location>
</feature>
<evidence type="ECO:0000313" key="4">
    <source>
        <dbReference type="Proteomes" id="UP000054845"/>
    </source>
</evidence>
<feature type="coiled-coil region" evidence="1">
    <location>
        <begin position="1017"/>
        <end position="1061"/>
    </location>
</feature>
<feature type="compositionally biased region" description="Basic and acidic residues" evidence="2">
    <location>
        <begin position="546"/>
        <end position="555"/>
    </location>
</feature>
<feature type="region of interest" description="Disordered" evidence="2">
    <location>
        <begin position="263"/>
        <end position="430"/>
    </location>
</feature>
<dbReference type="EMBL" id="CCYA01000277">
    <property type="protein sequence ID" value="CEH19197.1"/>
    <property type="molecule type" value="Genomic_DNA"/>
</dbReference>
<accession>A0A0P1BS25</accession>
<feature type="compositionally biased region" description="Polar residues" evidence="2">
    <location>
        <begin position="749"/>
        <end position="768"/>
    </location>
</feature>
<name>A0A0P1BS25_9BASI</name>
<dbReference type="Proteomes" id="UP000054845">
    <property type="component" value="Unassembled WGS sequence"/>
</dbReference>
<keyword evidence="1" id="KW-0175">Coiled coil</keyword>
<feature type="compositionally biased region" description="Basic residues" evidence="2">
    <location>
        <begin position="1110"/>
        <end position="1119"/>
    </location>
</feature>
<evidence type="ECO:0000256" key="2">
    <source>
        <dbReference type="SAM" id="MobiDB-lite"/>
    </source>
</evidence>
<feature type="compositionally biased region" description="Basic and acidic residues" evidence="2">
    <location>
        <begin position="61"/>
        <end position="101"/>
    </location>
</feature>
<feature type="compositionally biased region" description="Basic and acidic residues" evidence="2">
    <location>
        <begin position="108"/>
        <end position="121"/>
    </location>
</feature>
<feature type="compositionally biased region" description="Low complexity" evidence="2">
    <location>
        <begin position="507"/>
        <end position="520"/>
    </location>
</feature>
<feature type="compositionally biased region" description="Polar residues" evidence="2">
    <location>
        <begin position="400"/>
        <end position="430"/>
    </location>
</feature>
<dbReference type="STRING" id="401625.A0A0P1BS25"/>
<feature type="coiled-coil region" evidence="1">
    <location>
        <begin position="907"/>
        <end position="976"/>
    </location>
</feature>
<feature type="compositionally biased region" description="Pro residues" evidence="2">
    <location>
        <begin position="665"/>
        <end position="676"/>
    </location>
</feature>
<feature type="region of interest" description="Disordered" evidence="2">
    <location>
        <begin position="540"/>
        <end position="710"/>
    </location>
</feature>
<evidence type="ECO:0000256" key="1">
    <source>
        <dbReference type="SAM" id="Coils"/>
    </source>
</evidence>
<feature type="region of interest" description="Disordered" evidence="2">
    <location>
        <begin position="495"/>
        <end position="524"/>
    </location>
</feature>
<feature type="region of interest" description="Disordered" evidence="2">
    <location>
        <begin position="1101"/>
        <end position="1170"/>
    </location>
</feature>